<gene>
    <name evidence="2" type="ORF">ACH50_10955</name>
</gene>
<dbReference type="InterPro" id="IPR036237">
    <property type="entry name" value="Xyl_isomerase-like_sf"/>
</dbReference>
<dbReference type="InterPro" id="IPR050312">
    <property type="entry name" value="IolE/XylAMocC-like"/>
</dbReference>
<dbReference type="EMBL" id="LFEJ01000014">
    <property type="protein sequence ID" value="KMV34660.1"/>
    <property type="molecule type" value="Genomic_DNA"/>
</dbReference>
<organism evidence="2 3">
    <name type="scientific">Franconibacter pulveris</name>
    <dbReference type="NCBI Taxonomy" id="435910"/>
    <lineage>
        <taxon>Bacteria</taxon>
        <taxon>Pseudomonadati</taxon>
        <taxon>Pseudomonadota</taxon>
        <taxon>Gammaproteobacteria</taxon>
        <taxon>Enterobacterales</taxon>
        <taxon>Enterobacteriaceae</taxon>
        <taxon>Franconibacter</taxon>
    </lineage>
</organism>
<name>A0A0J8VQA1_9ENTR</name>
<dbReference type="Gene3D" id="3.20.20.150">
    <property type="entry name" value="Divalent-metal-dependent TIM barrel enzymes"/>
    <property type="match status" value="1"/>
</dbReference>
<evidence type="ECO:0000313" key="3">
    <source>
        <dbReference type="Proteomes" id="UP000037315"/>
    </source>
</evidence>
<dbReference type="PANTHER" id="PTHR12110">
    <property type="entry name" value="HYDROXYPYRUVATE ISOMERASE"/>
    <property type="match status" value="1"/>
</dbReference>
<reference evidence="2 3" key="1">
    <citation type="submission" date="2015-06" db="EMBL/GenBank/DDBJ databases">
        <title>Genome sequencing of Cronobacter sp. strain DJ34 isolated from petroleum contaminated sludge of Duliajan Oil Fields, Assam, India.</title>
        <authorList>
            <person name="Pal S."/>
            <person name="Banerjee T.D."/>
            <person name="Roy A."/>
            <person name="Sar P."/>
            <person name="Kazy S.K."/>
        </authorList>
    </citation>
    <scope>NUCLEOTIDE SEQUENCE [LARGE SCALE GENOMIC DNA]</scope>
    <source>
        <strain evidence="2 3">DJ34</strain>
    </source>
</reference>
<evidence type="ECO:0000259" key="1">
    <source>
        <dbReference type="Pfam" id="PF01261"/>
    </source>
</evidence>
<keyword evidence="2" id="KW-0413">Isomerase</keyword>
<sequence length="277" mass="30471">MIMLNASHICATNFTYSHYRLNHCLDDVAALGVQWFELWGVAPHLHIDTVQEADLQTLRRELAARELKLACFTPEQCVYPVNIAAENPQQREYSINYFRRSLEICESLGSPLLFMTPGWGYEEDEPAAARSRAVDALAQLAHLAESRGVTLVLEVLQPRESNLASNVHELASLVNEVSSPALDAALDIVGMAVGGDSVTDYLNAFGPKLRHCHFIDGTPAGHLALGDGNLPLKSYLSALREGGYNGLLSLEIAGGRYWQEPLEPMRQSIAFLRDALA</sequence>
<dbReference type="STRING" id="1121863.GCA_000621185_02246"/>
<proteinExistence type="predicted"/>
<dbReference type="AlphaFoldDB" id="A0A0J8VQA1"/>
<evidence type="ECO:0000313" key="2">
    <source>
        <dbReference type="EMBL" id="KMV34660.1"/>
    </source>
</evidence>
<accession>A0A0J8VQA1</accession>
<feature type="domain" description="Xylose isomerase-like TIM barrel" evidence="1">
    <location>
        <begin position="25"/>
        <end position="274"/>
    </location>
</feature>
<keyword evidence="3" id="KW-1185">Reference proteome</keyword>
<dbReference type="Proteomes" id="UP000037315">
    <property type="component" value="Unassembled WGS sequence"/>
</dbReference>
<dbReference type="InterPro" id="IPR013022">
    <property type="entry name" value="Xyl_isomerase-like_TIM-brl"/>
</dbReference>
<dbReference type="PATRIC" id="fig|1656095.3.peg.1218"/>
<protein>
    <submittedName>
        <fullName evidence="2">Xylose isomerase</fullName>
    </submittedName>
</protein>
<comment type="caution">
    <text evidence="2">The sequence shown here is derived from an EMBL/GenBank/DDBJ whole genome shotgun (WGS) entry which is preliminary data.</text>
</comment>
<dbReference type="Pfam" id="PF01261">
    <property type="entry name" value="AP_endonuc_2"/>
    <property type="match status" value="1"/>
</dbReference>
<dbReference type="GO" id="GO:0016853">
    <property type="term" value="F:isomerase activity"/>
    <property type="evidence" value="ECO:0007669"/>
    <property type="project" value="UniProtKB-KW"/>
</dbReference>
<dbReference type="SUPFAM" id="SSF51658">
    <property type="entry name" value="Xylose isomerase-like"/>
    <property type="match status" value="1"/>
</dbReference>